<proteinExistence type="predicted"/>
<dbReference type="Pfam" id="PF01548">
    <property type="entry name" value="DEDD_Tnp_IS110"/>
    <property type="match status" value="1"/>
</dbReference>
<gene>
    <name evidence="2" type="ORF">S01H4_20301</name>
</gene>
<dbReference type="GO" id="GO:0006313">
    <property type="term" value="P:DNA transposition"/>
    <property type="evidence" value="ECO:0007669"/>
    <property type="project" value="InterPro"/>
</dbReference>
<accession>X0ZZ76</accession>
<dbReference type="GO" id="GO:0003677">
    <property type="term" value="F:DNA binding"/>
    <property type="evidence" value="ECO:0007669"/>
    <property type="project" value="InterPro"/>
</dbReference>
<dbReference type="InterPro" id="IPR002525">
    <property type="entry name" value="Transp_IS110-like_N"/>
</dbReference>
<reference evidence="2" key="1">
    <citation type="journal article" date="2014" name="Front. Microbiol.">
        <title>High frequency of phylogenetically diverse reductive dehalogenase-homologous genes in deep subseafloor sedimentary metagenomes.</title>
        <authorList>
            <person name="Kawai M."/>
            <person name="Futagami T."/>
            <person name="Toyoda A."/>
            <person name="Takaki Y."/>
            <person name="Nishi S."/>
            <person name="Hori S."/>
            <person name="Arai W."/>
            <person name="Tsubouchi T."/>
            <person name="Morono Y."/>
            <person name="Uchiyama I."/>
            <person name="Ito T."/>
            <person name="Fujiyama A."/>
            <person name="Inagaki F."/>
            <person name="Takami H."/>
        </authorList>
    </citation>
    <scope>NUCLEOTIDE SEQUENCE</scope>
    <source>
        <strain evidence="2">Expedition CK06-06</strain>
    </source>
</reference>
<feature type="domain" description="Transposase IS110-like N-terminal" evidence="1">
    <location>
        <begin position="20"/>
        <end position="134"/>
    </location>
</feature>
<dbReference type="AlphaFoldDB" id="X0ZZ76"/>
<organism evidence="2">
    <name type="scientific">marine sediment metagenome</name>
    <dbReference type="NCBI Taxonomy" id="412755"/>
    <lineage>
        <taxon>unclassified sequences</taxon>
        <taxon>metagenomes</taxon>
        <taxon>ecological metagenomes</taxon>
    </lineage>
</organism>
<dbReference type="InterPro" id="IPR047650">
    <property type="entry name" value="Transpos_IS110"/>
</dbReference>
<name>X0ZZ76_9ZZZZ</name>
<dbReference type="PANTHER" id="PTHR33055">
    <property type="entry name" value="TRANSPOSASE FOR INSERTION SEQUENCE ELEMENT IS1111A"/>
    <property type="match status" value="1"/>
</dbReference>
<evidence type="ECO:0000259" key="1">
    <source>
        <dbReference type="Pfam" id="PF01548"/>
    </source>
</evidence>
<protein>
    <recommendedName>
        <fullName evidence="1">Transposase IS110-like N-terminal domain-containing protein</fullName>
    </recommendedName>
</protein>
<evidence type="ECO:0000313" key="2">
    <source>
        <dbReference type="EMBL" id="GAG63187.1"/>
    </source>
</evidence>
<sequence>MKSTAARKLSQVPQGYLVMGVDPHKKKHAAVAITQDFTNHSKFKFDNSREGFEMMLQRSRVEMAKTSCRGVIFAIETGGHYWRNLAYFLDERGIPFRFINQFTLKRRREGKDLNRRKNDYRDSEVATQLLCTGEFTDSKLPQL</sequence>
<comment type="caution">
    <text evidence="2">The sequence shown here is derived from an EMBL/GenBank/DDBJ whole genome shotgun (WGS) entry which is preliminary data.</text>
</comment>
<dbReference type="EMBL" id="BART01009118">
    <property type="protein sequence ID" value="GAG63187.1"/>
    <property type="molecule type" value="Genomic_DNA"/>
</dbReference>
<dbReference type="GO" id="GO:0004803">
    <property type="term" value="F:transposase activity"/>
    <property type="evidence" value="ECO:0007669"/>
    <property type="project" value="InterPro"/>
</dbReference>